<dbReference type="PANTHER" id="PTHR43391">
    <property type="entry name" value="RETINOL DEHYDROGENASE-RELATED"/>
    <property type="match status" value="1"/>
</dbReference>
<evidence type="ECO:0000256" key="3">
    <source>
        <dbReference type="RuleBase" id="RU000363"/>
    </source>
</evidence>
<dbReference type="InterPro" id="IPR057326">
    <property type="entry name" value="KR_dom"/>
</dbReference>
<protein>
    <submittedName>
        <fullName evidence="5">SDR family NAD(P)-dependent oxidoreductase</fullName>
    </submittedName>
</protein>
<keyword evidence="6" id="KW-1185">Reference proteome</keyword>
<dbReference type="PRINTS" id="PR00081">
    <property type="entry name" value="GDHRDH"/>
</dbReference>
<dbReference type="Pfam" id="PF00106">
    <property type="entry name" value="adh_short"/>
    <property type="match status" value="1"/>
</dbReference>
<gene>
    <name evidence="5" type="ORF">GCM10023333_34620</name>
</gene>
<dbReference type="CDD" id="cd05233">
    <property type="entry name" value="SDR_c"/>
    <property type="match status" value="1"/>
</dbReference>
<dbReference type="Proteomes" id="UP001499988">
    <property type="component" value="Unassembled WGS sequence"/>
</dbReference>
<dbReference type="InterPro" id="IPR020904">
    <property type="entry name" value="Sc_DH/Rdtase_CS"/>
</dbReference>
<reference evidence="6" key="1">
    <citation type="journal article" date="2019" name="Int. J. Syst. Evol. Microbiol.">
        <title>The Global Catalogue of Microorganisms (GCM) 10K type strain sequencing project: providing services to taxonomists for standard genome sequencing and annotation.</title>
        <authorList>
            <consortium name="The Broad Institute Genomics Platform"/>
            <consortium name="The Broad Institute Genome Sequencing Center for Infectious Disease"/>
            <person name="Wu L."/>
            <person name="Ma J."/>
        </authorList>
    </citation>
    <scope>NUCLEOTIDE SEQUENCE [LARGE SCALE GENOMIC DNA]</scope>
    <source>
        <strain evidence="6">JCM 18401</strain>
    </source>
</reference>
<dbReference type="PRINTS" id="PR00080">
    <property type="entry name" value="SDRFAMILY"/>
</dbReference>
<proteinExistence type="inferred from homology"/>
<dbReference type="SUPFAM" id="SSF51735">
    <property type="entry name" value="NAD(P)-binding Rossmann-fold domains"/>
    <property type="match status" value="1"/>
</dbReference>
<evidence type="ECO:0000313" key="6">
    <source>
        <dbReference type="Proteomes" id="UP001499988"/>
    </source>
</evidence>
<evidence type="ECO:0000256" key="1">
    <source>
        <dbReference type="ARBA" id="ARBA00006484"/>
    </source>
</evidence>
<evidence type="ECO:0000256" key="2">
    <source>
        <dbReference type="ARBA" id="ARBA00023002"/>
    </source>
</evidence>
<dbReference type="Gene3D" id="3.40.50.720">
    <property type="entry name" value="NAD(P)-binding Rossmann-like Domain"/>
    <property type="match status" value="1"/>
</dbReference>
<sequence>MKEFNQKVAVITGAGGGIGRELSLQLARQGCDLALADISEENVTETQRQAQQLGVKASIHLVDVGDAEAYQAFVAEVIDSHGKVNLLFNNAGITLQRSFENHSIEDWDLVLRVNLWGVIHGCKFFLPHLKAADEAHIVNLSSMAGFLGLPNQASYSSTKAAVRMLSETLATELARFNIGVTSVHPGAIATNMIRNTLDRADDQAKAKKTLETVEKMAMPVEKAASTILTAVNNKSFRVRIGKDSVLLDLLKRWMPVMLHKLIIHKMSGAKRAVAQS</sequence>
<name>A0ABP9FC62_9GAMM</name>
<organism evidence="5 6">
    <name type="scientific">Ferrimonas pelagia</name>
    <dbReference type="NCBI Taxonomy" id="1177826"/>
    <lineage>
        <taxon>Bacteria</taxon>
        <taxon>Pseudomonadati</taxon>
        <taxon>Pseudomonadota</taxon>
        <taxon>Gammaproteobacteria</taxon>
        <taxon>Alteromonadales</taxon>
        <taxon>Ferrimonadaceae</taxon>
        <taxon>Ferrimonas</taxon>
    </lineage>
</organism>
<dbReference type="InterPro" id="IPR036291">
    <property type="entry name" value="NAD(P)-bd_dom_sf"/>
</dbReference>
<dbReference type="PROSITE" id="PS00061">
    <property type="entry name" value="ADH_SHORT"/>
    <property type="match status" value="1"/>
</dbReference>
<evidence type="ECO:0000259" key="4">
    <source>
        <dbReference type="SMART" id="SM00822"/>
    </source>
</evidence>
<accession>A0ABP9FC62</accession>
<keyword evidence="2" id="KW-0560">Oxidoreductase</keyword>
<comment type="similarity">
    <text evidence="1 3">Belongs to the short-chain dehydrogenases/reductases (SDR) family.</text>
</comment>
<dbReference type="SMART" id="SM00822">
    <property type="entry name" value="PKS_KR"/>
    <property type="match status" value="1"/>
</dbReference>
<comment type="caution">
    <text evidence="5">The sequence shown here is derived from an EMBL/GenBank/DDBJ whole genome shotgun (WGS) entry which is preliminary data.</text>
</comment>
<dbReference type="RefSeq" id="WP_345336725.1">
    <property type="nucleotide sequence ID" value="NZ_BAABJZ010000100.1"/>
</dbReference>
<dbReference type="InterPro" id="IPR002347">
    <property type="entry name" value="SDR_fam"/>
</dbReference>
<feature type="domain" description="Ketoreductase" evidence="4">
    <location>
        <begin position="7"/>
        <end position="181"/>
    </location>
</feature>
<evidence type="ECO:0000313" key="5">
    <source>
        <dbReference type="EMBL" id="GAA4898319.1"/>
    </source>
</evidence>
<dbReference type="EMBL" id="BAABJZ010000100">
    <property type="protein sequence ID" value="GAA4898319.1"/>
    <property type="molecule type" value="Genomic_DNA"/>
</dbReference>
<dbReference type="PANTHER" id="PTHR43391:SF82">
    <property type="entry name" value="OXIDOREDUCTASE SADH-RELATED"/>
    <property type="match status" value="1"/>
</dbReference>